<evidence type="ECO:0000313" key="6">
    <source>
        <dbReference type="Proteomes" id="UP000177894"/>
    </source>
</evidence>
<evidence type="ECO:0000313" key="4">
    <source>
        <dbReference type="EMBL" id="AOY75339.1"/>
    </source>
</evidence>
<dbReference type="CDD" id="cd09604">
    <property type="entry name" value="M1_APN_like"/>
    <property type="match status" value="1"/>
</dbReference>
<keyword evidence="5" id="KW-0645">Protease</keyword>
<keyword evidence="6" id="KW-1185">Reference proteome</keyword>
<organism evidence="5 7">
    <name type="scientific">Clostridium formicaceticum</name>
    <dbReference type="NCBI Taxonomy" id="1497"/>
    <lineage>
        <taxon>Bacteria</taxon>
        <taxon>Bacillati</taxon>
        <taxon>Bacillota</taxon>
        <taxon>Clostridia</taxon>
        <taxon>Eubacteriales</taxon>
        <taxon>Clostridiaceae</taxon>
        <taxon>Clostridium</taxon>
    </lineage>
</organism>
<keyword evidence="5" id="KW-0378">Hydrolase</keyword>
<dbReference type="Proteomes" id="UP000192478">
    <property type="component" value="Chromosome"/>
</dbReference>
<dbReference type="SUPFAM" id="SSF55486">
    <property type="entry name" value="Metalloproteases ('zincins'), catalytic domain"/>
    <property type="match status" value="1"/>
</dbReference>
<dbReference type="AlphaFoldDB" id="A0AAC9WIB3"/>
<dbReference type="GO" id="GO:0008270">
    <property type="term" value="F:zinc ion binding"/>
    <property type="evidence" value="ECO:0007669"/>
    <property type="project" value="InterPro"/>
</dbReference>
<evidence type="ECO:0000313" key="5">
    <source>
        <dbReference type="EMBL" id="ARE89788.1"/>
    </source>
</evidence>
<dbReference type="GO" id="GO:0016285">
    <property type="term" value="F:alanyl aminopeptidase activity"/>
    <property type="evidence" value="ECO:0007669"/>
    <property type="project" value="UniProtKB-EC"/>
</dbReference>
<evidence type="ECO:0000256" key="1">
    <source>
        <dbReference type="PIRSR" id="PIRSR634015-1"/>
    </source>
</evidence>
<dbReference type="EC" id="3.4.11.2" evidence="5"/>
<feature type="active site" description="Proton acceptor" evidence="1">
    <location>
        <position position="349"/>
    </location>
</feature>
<dbReference type="Gene3D" id="1.10.390.10">
    <property type="entry name" value="Neutral Protease Domain 2"/>
    <property type="match status" value="1"/>
</dbReference>
<dbReference type="PANTHER" id="PTHR45726:SF3">
    <property type="entry name" value="LEUKOTRIENE A-4 HYDROLASE"/>
    <property type="match status" value="1"/>
</dbReference>
<dbReference type="Proteomes" id="UP000177894">
    <property type="component" value="Chromosome"/>
</dbReference>
<dbReference type="KEGG" id="cfm:BJL90_05135"/>
<accession>A0AAC9WIB3</accession>
<dbReference type="PANTHER" id="PTHR45726">
    <property type="entry name" value="LEUKOTRIENE A-4 HYDROLASE"/>
    <property type="match status" value="1"/>
</dbReference>
<reference evidence="5 7" key="2">
    <citation type="submission" date="2017-03" db="EMBL/GenBank/DDBJ databases">
        <title>Complete sequence of Clostridium formicaceticum DSM 92.</title>
        <authorList>
            <person name="Poehlein A."/>
            <person name="Karl M."/>
            <person name="Bengelsdorf F.R."/>
            <person name="Duerre P."/>
            <person name="Daniel R."/>
        </authorList>
    </citation>
    <scope>NUCLEOTIDE SEQUENCE [LARGE SCALE GENOMIC DNA]</scope>
    <source>
        <strain evidence="5 7">DSM 92</strain>
    </source>
</reference>
<feature type="domain" description="Peptidase M1 membrane alanine aminopeptidase" evidence="3">
    <location>
        <begin position="287"/>
        <end position="494"/>
    </location>
</feature>
<feature type="binding site" evidence="2">
    <location>
        <position position="371"/>
    </location>
    <ligand>
        <name>Zn(2+)</name>
        <dbReference type="ChEBI" id="CHEBI:29105"/>
        <note>catalytic</note>
    </ligand>
</feature>
<gene>
    <name evidence="5" type="primary">pepN</name>
    <name evidence="4" type="ORF">BJL90_05135</name>
    <name evidence="5" type="ORF">CLFO_42690</name>
</gene>
<feature type="binding site" evidence="2">
    <location>
        <position position="348"/>
    </location>
    <ligand>
        <name>Zn(2+)</name>
        <dbReference type="ChEBI" id="CHEBI:29105"/>
        <note>catalytic</note>
    </ligand>
</feature>
<keyword evidence="2" id="KW-0479">Metal-binding</keyword>
<keyword evidence="5" id="KW-0031">Aminopeptidase</keyword>
<reference evidence="4 6" key="1">
    <citation type="submission" date="2016-10" db="EMBL/GenBank/DDBJ databases">
        <title>Complete Genome Sequence of Acetogen Clostridium formicoaceticum ATCC 27076.</title>
        <authorList>
            <person name="Bao T."/>
            <person name="Cheng C."/>
            <person name="Zhao J."/>
            <person name="Yang S.-T."/>
            <person name="Wang J."/>
            <person name="Wang M."/>
        </authorList>
    </citation>
    <scope>NUCLEOTIDE SEQUENCE [LARGE SCALE GENOMIC DNA]</scope>
    <source>
        <strain evidence="4 6">ATCC 27076</strain>
    </source>
</reference>
<evidence type="ECO:0000313" key="7">
    <source>
        <dbReference type="Proteomes" id="UP000192478"/>
    </source>
</evidence>
<dbReference type="Pfam" id="PF01433">
    <property type="entry name" value="Peptidase_M1"/>
    <property type="match status" value="1"/>
</dbReference>
<dbReference type="InterPro" id="IPR014782">
    <property type="entry name" value="Peptidase_M1_dom"/>
</dbReference>
<dbReference type="EMBL" id="CP017603">
    <property type="protein sequence ID" value="AOY75339.1"/>
    <property type="molecule type" value="Genomic_DNA"/>
</dbReference>
<dbReference type="EMBL" id="CP020559">
    <property type="protein sequence ID" value="ARE89788.1"/>
    <property type="molecule type" value="Genomic_DNA"/>
</dbReference>
<dbReference type="GO" id="GO:0008237">
    <property type="term" value="F:metallopeptidase activity"/>
    <property type="evidence" value="ECO:0007669"/>
    <property type="project" value="InterPro"/>
</dbReference>
<sequence>MKVNRKFKLLILVFSVLFFTVSLHYAWDTRQAQKVTSSYGKEEKLTEYTMAAELIEENMMIACSQEVIYRNQQEGELADIYFHLYPNAFKQEEFVPFEEKEMKRAYPNGFNPGYIEIVSIKEGKKNIDYKVMGEASTILRITPRKPLKPGDTLHFSIDFIVKLPNTVGRMGYGENTINITNWFPIAAVYDEKGWNLDPYYAIGDPFYSEVAKYNVTMSIPKDYKMATTGEIIRKQEKREKNIYKIEASFVRNFVMILSKSFEIEEENLNDTKIISYSINGHRGEEALQYGVDAVKIFNQLFGLYPYKQLSIVASDFFIGGMEYPNVVMISQELYEMEENFPLEYVIAHEVAHQWWYGIVGNNEIREPWLDEALTEYTTLMYFEQKYGHHIKDQIFEKMIKAQYENYIDFESDKGEGILRSLKEFDSSWQYSSIVYSKGAMFIKELRDHMGDEAFFKALREYFETFKFKNATTEGFYTICKKNTQKDLSDLFNQWL</sequence>
<evidence type="ECO:0000259" key="3">
    <source>
        <dbReference type="Pfam" id="PF01433"/>
    </source>
</evidence>
<evidence type="ECO:0000256" key="2">
    <source>
        <dbReference type="PIRSR" id="PIRSR634015-3"/>
    </source>
</evidence>
<feature type="active site" description="Proton donor" evidence="1">
    <location>
        <position position="435"/>
    </location>
</feature>
<dbReference type="InterPro" id="IPR034015">
    <property type="entry name" value="M1_LTA4H"/>
</dbReference>
<keyword evidence="2" id="KW-0862">Zinc</keyword>
<feature type="binding site" evidence="2">
    <location>
        <position position="352"/>
    </location>
    <ligand>
        <name>Zn(2+)</name>
        <dbReference type="ChEBI" id="CHEBI:29105"/>
        <note>catalytic</note>
    </ligand>
</feature>
<dbReference type="InterPro" id="IPR027268">
    <property type="entry name" value="Peptidase_M4/M1_CTD_sf"/>
</dbReference>
<comment type="cofactor">
    <cofactor evidence="2">
        <name>Zn(2+)</name>
        <dbReference type="ChEBI" id="CHEBI:29105"/>
    </cofactor>
    <text evidence="2">Binds 1 zinc ion per subunit.</text>
</comment>
<name>A0AAC9WIB3_9CLOT</name>
<protein>
    <submittedName>
        <fullName evidence="5">Aminopeptidase N</fullName>
        <ecNumber evidence="5">3.4.11.2</ecNumber>
    </submittedName>
    <submittedName>
        <fullName evidence="4">Peptidase M1</fullName>
    </submittedName>
</protein>
<proteinExistence type="predicted"/>